<evidence type="ECO:0000313" key="4">
    <source>
        <dbReference type="Proteomes" id="UP000292052"/>
    </source>
</evidence>
<dbReference type="InterPro" id="IPR011010">
    <property type="entry name" value="DNA_brk_join_enz"/>
</dbReference>
<gene>
    <name evidence="3" type="ORF">BDFB_012391</name>
</gene>
<evidence type="ECO:0000313" key="3">
    <source>
        <dbReference type="EMBL" id="RZB39241.1"/>
    </source>
</evidence>
<sequence>EHHKPKKSDVLNDTHIAPDRFYLIMKVALTLGISYALRCEKLCKTEPADIEFRNDVVIVTIAETKTGIPRSFAITDPQWIDKLKKYNNLRKTNNQRFFLTYVNGKYINTPVAINTIGKISMKIAEFLKLVEPWTFTCHSFRRSSTTLLANHGEGLVGIKQFGG</sequence>
<feature type="domain" description="Tyr recombinase" evidence="2">
    <location>
        <begin position="3"/>
        <end position="163"/>
    </location>
</feature>
<reference evidence="3 4" key="1">
    <citation type="submission" date="2017-03" db="EMBL/GenBank/DDBJ databases">
        <title>Genome of the blue death feigning beetle - Asbolus verrucosus.</title>
        <authorList>
            <person name="Rider S.D."/>
        </authorList>
    </citation>
    <scope>NUCLEOTIDE SEQUENCE [LARGE SCALE GENOMIC DNA]</scope>
    <source>
        <strain evidence="3">Butters</strain>
        <tissue evidence="3">Head and leg muscle</tissue>
    </source>
</reference>
<dbReference type="InterPro" id="IPR002104">
    <property type="entry name" value="Integrase_catalytic"/>
</dbReference>
<dbReference type="OrthoDB" id="6759321at2759"/>
<keyword evidence="1" id="KW-0233">DNA recombination</keyword>
<dbReference type="GO" id="GO:0003677">
    <property type="term" value="F:DNA binding"/>
    <property type="evidence" value="ECO:0007669"/>
    <property type="project" value="InterPro"/>
</dbReference>
<dbReference type="AlphaFoldDB" id="A0A482V7R3"/>
<protein>
    <submittedName>
        <fullName evidence="3">Phage integrase domain containing protein</fullName>
    </submittedName>
</protein>
<dbReference type="InterPro" id="IPR013762">
    <property type="entry name" value="Integrase-like_cat_sf"/>
</dbReference>
<feature type="non-terminal residue" evidence="3">
    <location>
        <position position="1"/>
    </location>
</feature>
<comment type="caution">
    <text evidence="3">The sequence shown here is derived from an EMBL/GenBank/DDBJ whole genome shotgun (WGS) entry which is preliminary data.</text>
</comment>
<dbReference type="Gene3D" id="1.10.443.10">
    <property type="entry name" value="Intergrase catalytic core"/>
    <property type="match status" value="1"/>
</dbReference>
<dbReference type="CDD" id="cd00397">
    <property type="entry name" value="DNA_BRE_C"/>
    <property type="match status" value="1"/>
</dbReference>
<proteinExistence type="predicted"/>
<keyword evidence="4" id="KW-1185">Reference proteome</keyword>
<dbReference type="PROSITE" id="PS51898">
    <property type="entry name" value="TYR_RECOMBINASE"/>
    <property type="match status" value="1"/>
</dbReference>
<dbReference type="EMBL" id="QDEB01130051">
    <property type="protein sequence ID" value="RZB39241.1"/>
    <property type="molecule type" value="Genomic_DNA"/>
</dbReference>
<dbReference type="STRING" id="1661398.A0A482V7R3"/>
<dbReference type="SUPFAM" id="SSF56349">
    <property type="entry name" value="DNA breaking-rejoining enzymes"/>
    <property type="match status" value="1"/>
</dbReference>
<dbReference type="GO" id="GO:0015074">
    <property type="term" value="P:DNA integration"/>
    <property type="evidence" value="ECO:0007669"/>
    <property type="project" value="InterPro"/>
</dbReference>
<dbReference type="Proteomes" id="UP000292052">
    <property type="component" value="Unassembled WGS sequence"/>
</dbReference>
<evidence type="ECO:0000259" key="2">
    <source>
        <dbReference type="PROSITE" id="PS51898"/>
    </source>
</evidence>
<organism evidence="3 4">
    <name type="scientific">Asbolus verrucosus</name>
    <name type="common">Desert ironclad beetle</name>
    <dbReference type="NCBI Taxonomy" id="1661398"/>
    <lineage>
        <taxon>Eukaryota</taxon>
        <taxon>Metazoa</taxon>
        <taxon>Ecdysozoa</taxon>
        <taxon>Arthropoda</taxon>
        <taxon>Hexapoda</taxon>
        <taxon>Insecta</taxon>
        <taxon>Pterygota</taxon>
        <taxon>Neoptera</taxon>
        <taxon>Endopterygota</taxon>
        <taxon>Coleoptera</taxon>
        <taxon>Polyphaga</taxon>
        <taxon>Cucujiformia</taxon>
        <taxon>Tenebrionidae</taxon>
        <taxon>Pimeliinae</taxon>
        <taxon>Asbolus</taxon>
    </lineage>
</organism>
<name>A0A482V7R3_ASBVE</name>
<accession>A0A482V7R3</accession>
<dbReference type="GO" id="GO:0006310">
    <property type="term" value="P:DNA recombination"/>
    <property type="evidence" value="ECO:0007669"/>
    <property type="project" value="UniProtKB-KW"/>
</dbReference>
<evidence type="ECO:0000256" key="1">
    <source>
        <dbReference type="ARBA" id="ARBA00023172"/>
    </source>
</evidence>